<organism evidence="5 6">
    <name type="scientific">Pelagomonas calceolata</name>
    <dbReference type="NCBI Taxonomy" id="35677"/>
    <lineage>
        <taxon>Eukaryota</taxon>
        <taxon>Sar</taxon>
        <taxon>Stramenopiles</taxon>
        <taxon>Ochrophyta</taxon>
        <taxon>Pelagophyceae</taxon>
        <taxon>Pelagomonadales</taxon>
        <taxon>Pelagomonadaceae</taxon>
        <taxon>Pelagomonas</taxon>
    </lineage>
</organism>
<dbReference type="PANTHER" id="PTHR46749">
    <property type="entry name" value="COMPLEX III ASSEMBLY FACTOR LYRM7"/>
    <property type="match status" value="1"/>
</dbReference>
<evidence type="ECO:0000313" key="6">
    <source>
        <dbReference type="Proteomes" id="UP000789595"/>
    </source>
</evidence>
<dbReference type="GO" id="GO:0034551">
    <property type="term" value="P:mitochondrial respiratory chain complex III assembly"/>
    <property type="evidence" value="ECO:0007669"/>
    <property type="project" value="InterPro"/>
</dbReference>
<proteinExistence type="predicted"/>
<dbReference type="AlphaFoldDB" id="A0A8J2WG95"/>
<dbReference type="Proteomes" id="UP000789595">
    <property type="component" value="Unassembled WGS sequence"/>
</dbReference>
<feature type="domain" description="Complex 1 LYR protein" evidence="4">
    <location>
        <begin position="25"/>
        <end position="78"/>
    </location>
</feature>
<evidence type="ECO:0000256" key="2">
    <source>
        <dbReference type="ARBA" id="ARBA00023128"/>
    </source>
</evidence>
<dbReference type="PANTHER" id="PTHR46749:SF1">
    <property type="entry name" value="COMPLEX III ASSEMBLY FACTOR LYRM7"/>
    <property type="match status" value="1"/>
</dbReference>
<dbReference type="OrthoDB" id="529194at2759"/>
<evidence type="ECO:0000259" key="4">
    <source>
        <dbReference type="Pfam" id="PF05347"/>
    </source>
</evidence>
<accession>A0A8J2WG95</accession>
<name>A0A8J2WG95_9STRA</name>
<keyword evidence="3" id="KW-0143">Chaperone</keyword>
<dbReference type="EMBL" id="CAKKNE010000002">
    <property type="protein sequence ID" value="CAH0367200.1"/>
    <property type="molecule type" value="Genomic_DNA"/>
</dbReference>
<comment type="caution">
    <text evidence="5">The sequence shown here is derived from an EMBL/GenBank/DDBJ whole genome shotgun (WGS) entry which is preliminary data.</text>
</comment>
<gene>
    <name evidence="5" type="ORF">PECAL_2P02120</name>
</gene>
<dbReference type="InterPro" id="IPR050435">
    <property type="entry name" value="MZM1/LYRM7"/>
</dbReference>
<dbReference type="GO" id="GO:0044183">
    <property type="term" value="F:protein folding chaperone"/>
    <property type="evidence" value="ECO:0007669"/>
    <property type="project" value="TreeGrafter"/>
</dbReference>
<keyword evidence="2" id="KW-0496">Mitochondrion</keyword>
<sequence>MLSRGAPHRIRALRRAMTTTPNPATLAAFRRLMRARAALFADDAYALDASRTKLRDEFMQHRGCTDAGEIDELLAGAAEVEDLLRNNVVQGRRQEASGAFKFKVKGASGEDELAHRAEPVDDLEIALAEAELEGKKS</sequence>
<keyword evidence="6" id="KW-1185">Reference proteome</keyword>
<dbReference type="InterPro" id="IPR008011">
    <property type="entry name" value="Complex1_LYR_dom"/>
</dbReference>
<comment type="subcellular location">
    <subcellularLocation>
        <location evidence="1">Mitochondrion matrix</location>
    </subcellularLocation>
</comment>
<evidence type="ECO:0000256" key="1">
    <source>
        <dbReference type="ARBA" id="ARBA00004305"/>
    </source>
</evidence>
<dbReference type="GO" id="GO:0005759">
    <property type="term" value="C:mitochondrial matrix"/>
    <property type="evidence" value="ECO:0007669"/>
    <property type="project" value="UniProtKB-SubCell"/>
</dbReference>
<evidence type="ECO:0000256" key="3">
    <source>
        <dbReference type="ARBA" id="ARBA00023186"/>
    </source>
</evidence>
<dbReference type="CDD" id="cd20267">
    <property type="entry name" value="Complex1_LYR_LYRM7"/>
    <property type="match status" value="1"/>
</dbReference>
<dbReference type="Pfam" id="PF05347">
    <property type="entry name" value="Complex1_LYR"/>
    <property type="match status" value="1"/>
</dbReference>
<dbReference type="InterPro" id="IPR045298">
    <property type="entry name" value="Complex1_LYR_LYRM7"/>
</dbReference>
<evidence type="ECO:0000313" key="5">
    <source>
        <dbReference type="EMBL" id="CAH0367200.1"/>
    </source>
</evidence>
<reference evidence="5" key="1">
    <citation type="submission" date="2021-11" db="EMBL/GenBank/DDBJ databases">
        <authorList>
            <consortium name="Genoscope - CEA"/>
            <person name="William W."/>
        </authorList>
    </citation>
    <scope>NUCLEOTIDE SEQUENCE</scope>
</reference>
<protein>
    <recommendedName>
        <fullName evidence="4">Complex 1 LYR protein domain-containing protein</fullName>
    </recommendedName>
</protein>